<comment type="caution">
    <text evidence="3">The sequence shown here is derived from an EMBL/GenBank/DDBJ whole genome shotgun (WGS) entry which is preliminary data.</text>
</comment>
<dbReference type="EMBL" id="JACSQT010000005">
    <property type="protein sequence ID" value="MBD7937813.1"/>
    <property type="molecule type" value="Genomic_DNA"/>
</dbReference>
<evidence type="ECO:0000256" key="1">
    <source>
        <dbReference type="SAM" id="Coils"/>
    </source>
</evidence>
<feature type="coiled-coil region" evidence="1">
    <location>
        <begin position="27"/>
        <end position="66"/>
    </location>
</feature>
<organism evidence="3 4">
    <name type="scientific">Cytobacillus stercorigallinarum</name>
    <dbReference type="NCBI Taxonomy" id="2762240"/>
    <lineage>
        <taxon>Bacteria</taxon>
        <taxon>Bacillati</taxon>
        <taxon>Bacillota</taxon>
        <taxon>Bacilli</taxon>
        <taxon>Bacillales</taxon>
        <taxon>Bacillaceae</taxon>
        <taxon>Cytobacillus</taxon>
    </lineage>
</organism>
<evidence type="ECO:0000313" key="4">
    <source>
        <dbReference type="Proteomes" id="UP000657931"/>
    </source>
</evidence>
<accession>A0ABR8QQM9</accession>
<gene>
    <name evidence="3" type="ORF">H9655_12345</name>
</gene>
<dbReference type="SMART" id="SM00914">
    <property type="entry name" value="IDEAL"/>
    <property type="match status" value="1"/>
</dbReference>
<evidence type="ECO:0000259" key="2">
    <source>
        <dbReference type="SMART" id="SM00914"/>
    </source>
</evidence>
<dbReference type="Proteomes" id="UP000657931">
    <property type="component" value="Unassembled WGS sequence"/>
</dbReference>
<dbReference type="InterPro" id="IPR027393">
    <property type="entry name" value="Virus_scaffolding_prot_C"/>
</dbReference>
<keyword evidence="4" id="KW-1185">Reference proteome</keyword>
<name>A0ABR8QQM9_9BACI</name>
<sequence>MEKYTLNSTVQTDENQYSVVAEQVLNKAILDFRMKKLRQEIDNALEERNEERFMALTDELNKLTNE</sequence>
<keyword evidence="1" id="KW-0175">Coiled coil</keyword>
<reference evidence="3 4" key="1">
    <citation type="submission" date="2020-08" db="EMBL/GenBank/DDBJ databases">
        <title>A Genomic Blueprint of the Chicken Gut Microbiome.</title>
        <authorList>
            <person name="Gilroy R."/>
            <person name="Ravi A."/>
            <person name="Getino M."/>
            <person name="Pursley I."/>
            <person name="Horton D.L."/>
            <person name="Alikhan N.-F."/>
            <person name="Baker D."/>
            <person name="Gharbi K."/>
            <person name="Hall N."/>
            <person name="Watson M."/>
            <person name="Adriaenssens E.M."/>
            <person name="Foster-Nyarko E."/>
            <person name="Jarju S."/>
            <person name="Secka A."/>
            <person name="Antonio M."/>
            <person name="Oren A."/>
            <person name="Chaudhuri R."/>
            <person name="La Ragione R.M."/>
            <person name="Hildebrand F."/>
            <person name="Pallen M.J."/>
        </authorList>
    </citation>
    <scope>NUCLEOTIDE SEQUENCE [LARGE SCALE GENOMIC DNA]</scope>
    <source>
        <strain evidence="3 4">Sa5YUA1</strain>
    </source>
</reference>
<evidence type="ECO:0000313" key="3">
    <source>
        <dbReference type="EMBL" id="MBD7937813.1"/>
    </source>
</evidence>
<protein>
    <submittedName>
        <fullName evidence="3">IDEAL domain-containing protein</fullName>
    </submittedName>
</protein>
<dbReference type="Gene3D" id="4.10.810.10">
    <property type="entry name" value="Virus Scaffolding Protein, Chain A"/>
    <property type="match status" value="1"/>
</dbReference>
<feature type="domain" description="IDEAL" evidence="2">
    <location>
        <begin position="24"/>
        <end position="60"/>
    </location>
</feature>
<dbReference type="InterPro" id="IPR014957">
    <property type="entry name" value="IDEAL_dom"/>
</dbReference>
<dbReference type="RefSeq" id="WP_191814366.1">
    <property type="nucleotide sequence ID" value="NZ_JACSQT010000005.1"/>
</dbReference>
<dbReference type="Pfam" id="PF08858">
    <property type="entry name" value="IDEAL"/>
    <property type="match status" value="1"/>
</dbReference>
<proteinExistence type="predicted"/>